<organism evidence="1 2">
    <name type="scientific">Coccomyxa viridis</name>
    <dbReference type="NCBI Taxonomy" id="1274662"/>
    <lineage>
        <taxon>Eukaryota</taxon>
        <taxon>Viridiplantae</taxon>
        <taxon>Chlorophyta</taxon>
        <taxon>core chlorophytes</taxon>
        <taxon>Trebouxiophyceae</taxon>
        <taxon>Trebouxiophyceae incertae sedis</taxon>
        <taxon>Coccomyxaceae</taxon>
        <taxon>Coccomyxa</taxon>
    </lineage>
</organism>
<evidence type="ECO:0000313" key="2">
    <source>
        <dbReference type="Proteomes" id="UP001497392"/>
    </source>
</evidence>
<comment type="caution">
    <text evidence="1">The sequence shown here is derived from an EMBL/GenBank/DDBJ whole genome shotgun (WGS) entry which is preliminary data.</text>
</comment>
<name>A0ABP1FFN9_9CHLO</name>
<keyword evidence="2" id="KW-1185">Reference proteome</keyword>
<dbReference type="Proteomes" id="UP001497392">
    <property type="component" value="Unassembled WGS sequence"/>
</dbReference>
<sequence>MAAYRDFMRKGRKEGIIRRSWEDNPNDKLFDRGIHKFSQAIQNYYKWSEKNPNLAKGYRLSQFVDASPNAFGLPRDPDPVK</sequence>
<protein>
    <submittedName>
        <fullName evidence="1">G420 protein</fullName>
    </submittedName>
</protein>
<evidence type="ECO:0000313" key="1">
    <source>
        <dbReference type="EMBL" id="CAL5218709.1"/>
    </source>
</evidence>
<reference evidence="1 2" key="1">
    <citation type="submission" date="2024-06" db="EMBL/GenBank/DDBJ databases">
        <authorList>
            <person name="Kraege A."/>
            <person name="Thomma B."/>
        </authorList>
    </citation>
    <scope>NUCLEOTIDE SEQUENCE [LARGE SCALE GENOMIC DNA]</scope>
</reference>
<proteinExistence type="predicted"/>
<dbReference type="EMBL" id="CAXHTA020000001">
    <property type="protein sequence ID" value="CAL5218709.1"/>
    <property type="molecule type" value="Genomic_DNA"/>
</dbReference>
<accession>A0ABP1FFN9</accession>
<gene>
    <name evidence="1" type="primary">g420</name>
    <name evidence="1" type="ORF">VP750_LOCUS368</name>
</gene>